<evidence type="ECO:0000313" key="9">
    <source>
        <dbReference type="EMBL" id="WPB04940.1"/>
    </source>
</evidence>
<dbReference type="Gene3D" id="2.40.350.20">
    <property type="match status" value="1"/>
</dbReference>
<keyword evidence="4 5" id="KW-1015">Disulfide bond</keyword>
<comment type="subcellular location">
    <subcellularLocation>
        <location evidence="1">Secreted</location>
    </subcellularLocation>
</comment>
<accession>A0A2G5HRD8</accession>
<dbReference type="PROSITE" id="PS51895">
    <property type="entry name" value="AA1"/>
    <property type="match status" value="1"/>
</dbReference>
<dbReference type="Pfam" id="PF16541">
    <property type="entry name" value="AltA1"/>
    <property type="match status" value="1"/>
</dbReference>
<evidence type="ECO:0000256" key="2">
    <source>
        <dbReference type="ARBA" id="ARBA00022525"/>
    </source>
</evidence>
<gene>
    <name evidence="8" type="ORF">CB0940_08366</name>
    <name evidence="9" type="ORF">RHO25_009588</name>
</gene>
<dbReference type="GO" id="GO:0005576">
    <property type="term" value="C:extracellular region"/>
    <property type="evidence" value="ECO:0007669"/>
    <property type="project" value="UniProtKB-SubCell"/>
</dbReference>
<feature type="disulfide bond" evidence="5">
    <location>
        <begin position="144"/>
        <end position="156"/>
    </location>
</feature>
<keyword evidence="11" id="KW-1185">Reference proteome</keyword>
<organism evidence="8 10">
    <name type="scientific">Cercospora beticola</name>
    <name type="common">Sugarbeet leaf spot fungus</name>
    <dbReference type="NCBI Taxonomy" id="122368"/>
    <lineage>
        <taxon>Eukaryota</taxon>
        <taxon>Fungi</taxon>
        <taxon>Dikarya</taxon>
        <taxon>Ascomycota</taxon>
        <taxon>Pezizomycotina</taxon>
        <taxon>Dothideomycetes</taxon>
        <taxon>Dothideomycetidae</taxon>
        <taxon>Mycosphaerellales</taxon>
        <taxon>Mycosphaerellaceae</taxon>
        <taxon>Cercospora</taxon>
    </lineage>
</organism>
<dbReference type="Proteomes" id="UP000230605">
    <property type="component" value="Chromosome 6"/>
</dbReference>
<dbReference type="EMBL" id="LKMD01000104">
    <property type="protein sequence ID" value="PIA95086.1"/>
    <property type="molecule type" value="Genomic_DNA"/>
</dbReference>
<proteinExistence type="predicted"/>
<keyword evidence="3 6" id="KW-0732">Signal</keyword>
<evidence type="ECO:0000313" key="8">
    <source>
        <dbReference type="EMBL" id="PIA95086.1"/>
    </source>
</evidence>
<evidence type="ECO:0000256" key="4">
    <source>
        <dbReference type="ARBA" id="ARBA00023157"/>
    </source>
</evidence>
<protein>
    <submittedName>
        <fullName evidence="8">Allergen Ste b 1</fullName>
    </submittedName>
</protein>
<evidence type="ECO:0000256" key="3">
    <source>
        <dbReference type="ARBA" id="ARBA00022729"/>
    </source>
</evidence>
<evidence type="ECO:0000313" key="11">
    <source>
        <dbReference type="Proteomes" id="UP001302367"/>
    </source>
</evidence>
<keyword evidence="2" id="KW-0964">Secreted</keyword>
<dbReference type="AlphaFoldDB" id="A0A2G5HRD8"/>
<dbReference type="InterPro" id="IPR032382">
    <property type="entry name" value="AltA1"/>
</dbReference>
<name>A0A2G5HRD8_CERBT</name>
<sequence length="172" mass="18716">MKYFATVAATTTLFISALAAPGACRNNYPPSSAPPNDTDGSVFQIKDFSVRKLNGKDISNVSFRILATNGGTLDFQCIPYDPATDAATTNFVPGQVYFCGKDSSLSFSYTPKHDDQKQNELWLWQTITQEQVYAGHVDFDDPICRAGGAGQNDLICDVPQVVDLFVTVEKAS</sequence>
<dbReference type="Proteomes" id="UP001302367">
    <property type="component" value="Chromosome 6"/>
</dbReference>
<comment type="caution">
    <text evidence="5">Lacks conserved residue(s) required for the propagation of feature annotation.</text>
</comment>
<evidence type="ECO:0000256" key="1">
    <source>
        <dbReference type="ARBA" id="ARBA00004613"/>
    </source>
</evidence>
<reference evidence="9 11" key="2">
    <citation type="submission" date="2023-09" db="EMBL/GenBank/DDBJ databases">
        <title>Complete-Gapless Cercospora beticola genome.</title>
        <authorList>
            <person name="Wyatt N.A."/>
            <person name="Spanner R.E."/>
            <person name="Bolton M.D."/>
        </authorList>
    </citation>
    <scope>NUCLEOTIDE SEQUENCE [LARGE SCALE GENOMIC DNA]</scope>
    <source>
        <strain evidence="9">Cb09-40</strain>
    </source>
</reference>
<evidence type="ECO:0000259" key="7">
    <source>
        <dbReference type="PROSITE" id="PS51895"/>
    </source>
</evidence>
<feature type="signal peptide" evidence="6">
    <location>
        <begin position="1"/>
        <end position="19"/>
    </location>
</feature>
<feature type="chain" id="PRO_5013888910" evidence="6">
    <location>
        <begin position="20"/>
        <end position="172"/>
    </location>
</feature>
<dbReference type="EMBL" id="CP134189">
    <property type="protein sequence ID" value="WPB04940.1"/>
    <property type="molecule type" value="Genomic_DNA"/>
</dbReference>
<dbReference type="OrthoDB" id="3928926at2759"/>
<feature type="domain" description="AA1-like" evidence="7">
    <location>
        <begin position="38"/>
        <end position="169"/>
    </location>
</feature>
<evidence type="ECO:0000256" key="5">
    <source>
        <dbReference type="PROSITE-ProRule" id="PRU01243"/>
    </source>
</evidence>
<evidence type="ECO:0000313" key="10">
    <source>
        <dbReference type="Proteomes" id="UP000230605"/>
    </source>
</evidence>
<reference evidence="8 10" key="1">
    <citation type="submission" date="2015-10" db="EMBL/GenBank/DDBJ databases">
        <title>The cercosporin biosynthetic gene cluster was horizontally transferred to several fungal lineages and shown to be expanded in Cercospora beticola based on microsynteny with recipient genomes.</title>
        <authorList>
            <person name="De Jonge R."/>
            <person name="Ebert M.K."/>
            <person name="Suttle J.C."/>
            <person name="Jurick Ii W.M."/>
            <person name="Secor G.A."/>
            <person name="Thomma B.P."/>
            <person name="Van De Peer Y."/>
            <person name="Bolton M.D."/>
        </authorList>
    </citation>
    <scope>NUCLEOTIDE SEQUENCE [LARGE SCALE GENOMIC DNA]</scope>
    <source>
        <strain evidence="8 10">09-40</strain>
    </source>
</reference>
<evidence type="ECO:0000256" key="6">
    <source>
        <dbReference type="SAM" id="SignalP"/>
    </source>
</evidence>